<feature type="region of interest" description="Disordered" evidence="11">
    <location>
        <begin position="220"/>
        <end position="410"/>
    </location>
</feature>
<dbReference type="CDD" id="cd18793">
    <property type="entry name" value="SF2_C_SNF"/>
    <property type="match status" value="1"/>
</dbReference>
<keyword evidence="16" id="KW-1185">Reference proteome</keyword>
<dbReference type="CDD" id="cd18660">
    <property type="entry name" value="CD1_tandem"/>
    <property type="match status" value="1"/>
</dbReference>
<evidence type="ECO:0000259" key="14">
    <source>
        <dbReference type="PROSITE" id="PS51194"/>
    </source>
</evidence>
<dbReference type="Gene3D" id="3.40.50.300">
    <property type="entry name" value="P-loop containing nucleotide triphosphate hydrolases"/>
    <property type="match status" value="1"/>
</dbReference>
<keyword evidence="10" id="KW-0539">Nucleus</keyword>
<organism evidence="15 16">
    <name type="scientific">Tagetes erecta</name>
    <name type="common">African marigold</name>
    <dbReference type="NCBI Taxonomy" id="13708"/>
    <lineage>
        <taxon>Eukaryota</taxon>
        <taxon>Viridiplantae</taxon>
        <taxon>Streptophyta</taxon>
        <taxon>Embryophyta</taxon>
        <taxon>Tracheophyta</taxon>
        <taxon>Spermatophyta</taxon>
        <taxon>Magnoliopsida</taxon>
        <taxon>eudicotyledons</taxon>
        <taxon>Gunneridae</taxon>
        <taxon>Pentapetalae</taxon>
        <taxon>asterids</taxon>
        <taxon>campanulids</taxon>
        <taxon>Asterales</taxon>
        <taxon>Asteraceae</taxon>
        <taxon>Asteroideae</taxon>
        <taxon>Heliantheae alliance</taxon>
        <taxon>Tageteae</taxon>
        <taxon>Tagetes</taxon>
    </lineage>
</organism>
<feature type="compositionally biased region" description="Acidic residues" evidence="11">
    <location>
        <begin position="331"/>
        <end position="344"/>
    </location>
</feature>
<dbReference type="GO" id="GO:0034728">
    <property type="term" value="P:nucleosome organization"/>
    <property type="evidence" value="ECO:0007669"/>
    <property type="project" value="TreeGrafter"/>
</dbReference>
<dbReference type="Gene3D" id="1.10.10.60">
    <property type="entry name" value="Homeodomain-like"/>
    <property type="match status" value="1"/>
</dbReference>
<dbReference type="FunFam" id="3.40.50.300:FF:000130">
    <property type="entry name" value="Chromodomain-helicase-DNA-binding protein 2 isoform 1"/>
    <property type="match status" value="1"/>
</dbReference>
<feature type="domain" description="Helicase C-terminal" evidence="14">
    <location>
        <begin position="933"/>
        <end position="1084"/>
    </location>
</feature>
<feature type="compositionally biased region" description="Polar residues" evidence="11">
    <location>
        <begin position="140"/>
        <end position="151"/>
    </location>
</feature>
<dbReference type="InterPro" id="IPR056302">
    <property type="entry name" value="CHD1-2/Hrp3_HTH"/>
</dbReference>
<dbReference type="GO" id="GO:0042393">
    <property type="term" value="F:histone binding"/>
    <property type="evidence" value="ECO:0007669"/>
    <property type="project" value="TreeGrafter"/>
</dbReference>
<evidence type="ECO:0000256" key="11">
    <source>
        <dbReference type="SAM" id="MobiDB-lite"/>
    </source>
</evidence>
<dbReference type="SMART" id="SM00490">
    <property type="entry name" value="HELICc"/>
    <property type="match status" value="1"/>
</dbReference>
<dbReference type="GO" id="GO:0004386">
    <property type="term" value="F:helicase activity"/>
    <property type="evidence" value="ECO:0007669"/>
    <property type="project" value="UniProtKB-KW"/>
</dbReference>
<comment type="similarity">
    <text evidence="2">Belongs to the SNF2/RAD54 helicase family.</text>
</comment>
<reference evidence="15" key="1">
    <citation type="journal article" date="2023" name="bioRxiv">
        <title>Improved chromosome-level genome assembly for marigold (Tagetes erecta).</title>
        <authorList>
            <person name="Jiang F."/>
            <person name="Yuan L."/>
            <person name="Wang S."/>
            <person name="Wang H."/>
            <person name="Xu D."/>
            <person name="Wang A."/>
            <person name="Fan W."/>
        </authorList>
    </citation>
    <scope>NUCLEOTIDE SEQUENCE</scope>
    <source>
        <strain evidence="15">WSJ</strain>
        <tissue evidence="15">Leaf</tissue>
    </source>
</reference>
<dbReference type="InterPro" id="IPR001650">
    <property type="entry name" value="Helicase_C-like"/>
</dbReference>
<evidence type="ECO:0000256" key="1">
    <source>
        <dbReference type="ARBA" id="ARBA00004123"/>
    </source>
</evidence>
<dbReference type="InterPro" id="IPR049730">
    <property type="entry name" value="SNF2/RAD54-like_C"/>
</dbReference>
<feature type="compositionally biased region" description="Basic and acidic residues" evidence="11">
    <location>
        <begin position="393"/>
        <end position="403"/>
    </location>
</feature>
<dbReference type="Pfam" id="PF00176">
    <property type="entry name" value="SNF2-rel_dom"/>
    <property type="match status" value="1"/>
</dbReference>
<dbReference type="SMART" id="SM00298">
    <property type="entry name" value="CHROMO"/>
    <property type="match status" value="2"/>
</dbReference>
<evidence type="ECO:0000259" key="12">
    <source>
        <dbReference type="PROSITE" id="PS50013"/>
    </source>
</evidence>
<feature type="region of interest" description="Disordered" evidence="11">
    <location>
        <begin position="132"/>
        <end position="165"/>
    </location>
</feature>
<keyword evidence="3" id="KW-0677">Repeat</keyword>
<evidence type="ECO:0000256" key="6">
    <source>
        <dbReference type="ARBA" id="ARBA00022806"/>
    </source>
</evidence>
<dbReference type="GO" id="GO:0005524">
    <property type="term" value="F:ATP binding"/>
    <property type="evidence" value="ECO:0007669"/>
    <property type="project" value="UniProtKB-KW"/>
</dbReference>
<dbReference type="InterPro" id="IPR038718">
    <property type="entry name" value="SNF2-like_sf"/>
</dbReference>
<evidence type="ECO:0000256" key="8">
    <source>
        <dbReference type="ARBA" id="ARBA00022853"/>
    </source>
</evidence>
<proteinExistence type="inferred from homology"/>
<name>A0AAD8LBS0_TARER</name>
<evidence type="ECO:0000259" key="13">
    <source>
        <dbReference type="PROSITE" id="PS51192"/>
    </source>
</evidence>
<feature type="region of interest" description="Disordered" evidence="11">
    <location>
        <begin position="1659"/>
        <end position="1720"/>
    </location>
</feature>
<feature type="compositionally biased region" description="Acidic residues" evidence="11">
    <location>
        <begin position="230"/>
        <end position="253"/>
    </location>
</feature>
<evidence type="ECO:0000313" key="15">
    <source>
        <dbReference type="EMBL" id="KAK1439505.1"/>
    </source>
</evidence>
<comment type="caution">
    <text evidence="15">The sequence shown here is derived from an EMBL/GenBank/DDBJ whole genome shotgun (WGS) entry which is preliminary data.</text>
</comment>
<dbReference type="PROSITE" id="PS50013">
    <property type="entry name" value="CHROMO_2"/>
    <property type="match status" value="2"/>
</dbReference>
<evidence type="ECO:0008006" key="17">
    <source>
        <dbReference type="Google" id="ProtNLM"/>
    </source>
</evidence>
<feature type="region of interest" description="Disordered" evidence="11">
    <location>
        <begin position="1195"/>
        <end position="1222"/>
    </location>
</feature>
<feature type="domain" description="Helicase ATP-binding" evidence="13">
    <location>
        <begin position="625"/>
        <end position="797"/>
    </location>
</feature>
<feature type="compositionally biased region" description="Basic residues" evidence="11">
    <location>
        <begin position="297"/>
        <end position="309"/>
    </location>
</feature>
<dbReference type="SUPFAM" id="SSF54160">
    <property type="entry name" value="Chromo domain-like"/>
    <property type="match status" value="2"/>
</dbReference>
<dbReference type="PANTHER" id="PTHR45623:SF14">
    <property type="entry name" value="CHROMODOMAIN-HELICASE-DNA-BINDING PROTEIN 1"/>
    <property type="match status" value="1"/>
</dbReference>
<dbReference type="EMBL" id="JAUHHV010000001">
    <property type="protein sequence ID" value="KAK1439505.1"/>
    <property type="molecule type" value="Genomic_DNA"/>
</dbReference>
<dbReference type="GO" id="GO:0016887">
    <property type="term" value="F:ATP hydrolysis activity"/>
    <property type="evidence" value="ECO:0007669"/>
    <property type="project" value="TreeGrafter"/>
</dbReference>
<evidence type="ECO:0000313" key="16">
    <source>
        <dbReference type="Proteomes" id="UP001229421"/>
    </source>
</evidence>
<dbReference type="InterPro" id="IPR027417">
    <property type="entry name" value="P-loop_NTPase"/>
</dbReference>
<comment type="subcellular location">
    <subcellularLocation>
        <location evidence="1">Nucleus</location>
    </subcellularLocation>
</comment>
<evidence type="ECO:0000256" key="3">
    <source>
        <dbReference type="ARBA" id="ARBA00022737"/>
    </source>
</evidence>
<dbReference type="PANTHER" id="PTHR45623">
    <property type="entry name" value="CHROMODOMAIN-HELICASE-DNA-BINDING PROTEIN 3-RELATED-RELATED"/>
    <property type="match status" value="1"/>
</dbReference>
<feature type="domain" description="Chromo" evidence="12">
    <location>
        <begin position="523"/>
        <end position="576"/>
    </location>
</feature>
<keyword evidence="4" id="KW-0547">Nucleotide-binding</keyword>
<dbReference type="GO" id="GO:0003677">
    <property type="term" value="F:DNA binding"/>
    <property type="evidence" value="ECO:0007669"/>
    <property type="project" value="UniProtKB-KW"/>
</dbReference>
<dbReference type="Pfam" id="PF00271">
    <property type="entry name" value="Helicase_C"/>
    <property type="match status" value="1"/>
</dbReference>
<dbReference type="SMART" id="SM01176">
    <property type="entry name" value="DUF4208"/>
    <property type="match status" value="1"/>
</dbReference>
<feature type="compositionally biased region" description="Low complexity" evidence="11">
    <location>
        <begin position="1680"/>
        <end position="1693"/>
    </location>
</feature>
<accession>A0AAD8LBS0</accession>
<evidence type="ECO:0000256" key="5">
    <source>
        <dbReference type="ARBA" id="ARBA00022801"/>
    </source>
</evidence>
<keyword evidence="5" id="KW-0378">Hydrolase</keyword>
<evidence type="ECO:0000256" key="4">
    <source>
        <dbReference type="ARBA" id="ARBA00022741"/>
    </source>
</evidence>
<dbReference type="SUPFAM" id="SSF52540">
    <property type="entry name" value="P-loop containing nucleoside triphosphate hydrolases"/>
    <property type="match status" value="2"/>
</dbReference>
<evidence type="ECO:0000256" key="2">
    <source>
        <dbReference type="ARBA" id="ARBA00007025"/>
    </source>
</evidence>
<dbReference type="Gene3D" id="2.40.50.40">
    <property type="match status" value="2"/>
</dbReference>
<dbReference type="GO" id="GO:0140658">
    <property type="term" value="F:ATP-dependent chromatin remodeler activity"/>
    <property type="evidence" value="ECO:0007669"/>
    <property type="project" value="TreeGrafter"/>
</dbReference>
<keyword evidence="9" id="KW-0238">DNA-binding</keyword>
<evidence type="ECO:0000256" key="10">
    <source>
        <dbReference type="ARBA" id="ARBA00023242"/>
    </source>
</evidence>
<feature type="region of interest" description="Disordered" evidence="11">
    <location>
        <begin position="1629"/>
        <end position="1648"/>
    </location>
</feature>
<dbReference type="SMART" id="SM00487">
    <property type="entry name" value="DEXDc"/>
    <property type="match status" value="1"/>
</dbReference>
<dbReference type="InterPro" id="IPR023780">
    <property type="entry name" value="Chromo_domain"/>
</dbReference>
<dbReference type="CDD" id="cd18659">
    <property type="entry name" value="CD2_tandem"/>
    <property type="match status" value="1"/>
</dbReference>
<feature type="compositionally biased region" description="Polar residues" evidence="11">
    <location>
        <begin position="1629"/>
        <end position="1647"/>
    </location>
</feature>
<evidence type="ECO:0000256" key="9">
    <source>
        <dbReference type="ARBA" id="ARBA00023125"/>
    </source>
</evidence>
<feature type="compositionally biased region" description="Acidic residues" evidence="11">
    <location>
        <begin position="269"/>
        <end position="292"/>
    </location>
</feature>
<keyword evidence="7" id="KW-0067">ATP-binding</keyword>
<dbReference type="Pfam" id="PF23588">
    <property type="entry name" value="HTH_CHD1_Hrp3"/>
    <property type="match status" value="1"/>
</dbReference>
<dbReference type="Pfam" id="PF00385">
    <property type="entry name" value="Chromo"/>
    <property type="match status" value="1"/>
</dbReference>
<dbReference type="GO" id="GO:0005634">
    <property type="term" value="C:nucleus"/>
    <property type="evidence" value="ECO:0007669"/>
    <property type="project" value="UniProtKB-SubCell"/>
</dbReference>
<dbReference type="Pfam" id="PF13907">
    <property type="entry name" value="CHD1-like_C"/>
    <property type="match status" value="1"/>
</dbReference>
<feature type="domain" description="Chromo" evidence="12">
    <location>
        <begin position="410"/>
        <end position="506"/>
    </location>
</feature>
<protein>
    <recommendedName>
        <fullName evidence="17">Protein CHROMATIN REMODELING 5</fullName>
    </recommendedName>
</protein>
<feature type="region of interest" description="Disordered" evidence="11">
    <location>
        <begin position="1448"/>
        <end position="1491"/>
    </location>
</feature>
<sequence length="1720" mass="195937">MTTLTHLPHKGITTIARFQAPIILIVRTPANMNSNPFRFPLFLTNVTVRMAFFRNYTNAAVSDGDYNDKSIVGSDDMEANSSMDKGFTANIKSLNESVAEDDDNLLNLTDTNTATRKTTVKWGSTFWKDCQPMSHRRGSESGQESKNSSGYNIEDGSGNDFSEVNKGQNVDEMLSDDYYELDGDDQNDSLHHKLVNNAAGYNSIPQRHVAAHNFLPRNKSKASSGVEYVQDADFEDEEEDEDEDDPADADFDPDLSTASVGRGKKVHDEDWDGEDLDEDDNFEDDELDISDEDIYKKARGMQRQKRGLKSSREPKPSTSFSRRKRGRASFDDEEEPNDSDDDIEDYFKSTRRSIHPRKDTTKASGRINEVRTSTRSVRKVSYAESEESEEHDEEFKKKTHKDEMEEEDGDSIEKVLWHQPKGTAEEAMRTNKSIEPLLLNHMFDSEPDWYDTEFFIKWKGQSHLHCQWKSFSELQNLSGFKKVINYTKKIMEEIKHRRAVSREEIEVIDVSKEMDLDLIKQNCQVERIIADRLSKGLEVPEYLVKWQGLSYAEATWEKIDDIAFAQAAIDEYKAREAALAAVQGKMVDFQRRKSKASLRKLDEQPDWLKGGKLRDYQLEGLNFLVNSWRNDTNVILADEMGLGKTVQSVSMLGFLQNSQQIHGPFLVVVPLSTLSNWAKEFRKWLPDMNMIVYVGTRASREVCQQYEFFSDNNTGGTTKFAALLTTYEVLLKDKTVLSTIKWNYLMVDEAHRLKNSEASLYTTLKEFRTKNKLLITGTPLQNSVEELWALLHFLDSDKFNSKDEFVQNYKNLSSFNEVELANLHMELRPHILRRVIKDVEKSLPPKIERVLRVEMSPLQKQYYKWILERNFHDLNKGVRGNQVSLLNIVVELKKCCNHPFLFESADHGYGGDSGITGSSKLERVILSSGKLVILDKLLDRLHETNHRVLIFSQMVKMLDILADYLSIKGFKYQRLDGSTKSEVRHQAMEHFNAPGSDDFCFLLSTRAGGLGINLATADTVIIFDSDWNPQNDLQAMSRAHRIGQQEVVNIYRFVTSKSVEEDILERAKKKMVLDHLVIQKLNAEGRLEKKEAKKGSGFDKNELSAILRFGAEELFKEDRNDEENKKRLLSMDIDEILERAEKVEQKGTDEETGNELLSAFKVANFCSAEDDGTFWSRWIKPDAIAQADEALAPRAARNSKSYAEVIPPEKNNKRKKKSTEFQDRGIKRRKAEYSSYQTPLIEGASAQARGWSFGTLPKRDATRFFRAVKKFGNDSQISLIASEVGGCVEAAPVEAQVELFDTLLDGCREAVNGGNLDGKGPLLDFFGVPVKADDLLSRVEELQLLGKRINRYSDPISQFQALMYLKPATWSKGCGWNQKDDARLLLGIHYHGFGNWEKIRLDEKLGLLKKIAPVELQHHETFLPRAPQLKERASQLLEMELVAIGGRSFGNKAGRKGSKKQQKDHPPSISTFRGKGKQFKPGGSPVTNGKLKMTRGKKNEALVKEEGEMSDTEEVYEQFKEVKWMEWCEDVLTQEKKTLERLHRLQTTSADLPKEKVLSRIRNYLQILGQKIDQIVTDHEEDPYKQDRMTTRLWNYVSTFSNLSGGKLQQIYSKLKQENEVAAGVGTSQINPRGFRNQPSALLNNNKGGLDTAKFEAWKRRRRAESDPSTTTHLQRPSFGIPDPGLGILGPAPSHNSRPISEERTQRTRQPGFGPKQGFA</sequence>
<dbReference type="GO" id="GO:0003682">
    <property type="term" value="F:chromatin binding"/>
    <property type="evidence" value="ECO:0007669"/>
    <property type="project" value="TreeGrafter"/>
</dbReference>
<keyword evidence="8" id="KW-0156">Chromatin regulator</keyword>
<dbReference type="GO" id="GO:0000785">
    <property type="term" value="C:chromatin"/>
    <property type="evidence" value="ECO:0007669"/>
    <property type="project" value="TreeGrafter"/>
</dbReference>
<dbReference type="InterPro" id="IPR014001">
    <property type="entry name" value="Helicase_ATP-bd"/>
</dbReference>
<dbReference type="InterPro" id="IPR016197">
    <property type="entry name" value="Chromo-like_dom_sf"/>
</dbReference>
<dbReference type="InterPro" id="IPR025260">
    <property type="entry name" value="CHD1-like_C"/>
</dbReference>
<dbReference type="InterPro" id="IPR000953">
    <property type="entry name" value="Chromo/chromo_shadow_dom"/>
</dbReference>
<dbReference type="Proteomes" id="UP001229421">
    <property type="component" value="Unassembled WGS sequence"/>
</dbReference>
<dbReference type="FunFam" id="3.40.50.10810:FF:000005">
    <property type="entry name" value="Photoperiod-independent early flowering 1"/>
    <property type="match status" value="1"/>
</dbReference>
<dbReference type="InterPro" id="IPR000330">
    <property type="entry name" value="SNF2_N"/>
</dbReference>
<gene>
    <name evidence="15" type="ORF">QVD17_05324</name>
</gene>
<evidence type="ECO:0000256" key="7">
    <source>
        <dbReference type="ARBA" id="ARBA00022840"/>
    </source>
</evidence>
<dbReference type="PROSITE" id="PS51194">
    <property type="entry name" value="HELICASE_CTER"/>
    <property type="match status" value="1"/>
</dbReference>
<dbReference type="PROSITE" id="PS51192">
    <property type="entry name" value="HELICASE_ATP_BIND_1"/>
    <property type="match status" value="1"/>
</dbReference>
<dbReference type="Gene3D" id="3.40.50.10810">
    <property type="entry name" value="Tandem AAA-ATPase domain"/>
    <property type="match status" value="1"/>
</dbReference>
<keyword evidence="6" id="KW-0347">Helicase</keyword>